<dbReference type="AlphaFoldDB" id="A0A1G7Y743"/>
<dbReference type="EMBL" id="FNAN01000025">
    <property type="protein sequence ID" value="SDG92241.1"/>
    <property type="molecule type" value="Genomic_DNA"/>
</dbReference>
<evidence type="ECO:0000313" key="9">
    <source>
        <dbReference type="Proteomes" id="UP000198748"/>
    </source>
</evidence>
<keyword evidence="4" id="KW-0238">DNA-binding</keyword>
<dbReference type="InterPro" id="IPR036388">
    <property type="entry name" value="WH-like_DNA-bd_sf"/>
</dbReference>
<dbReference type="InterPro" id="IPR013325">
    <property type="entry name" value="RNA_pol_sigma_r2"/>
</dbReference>
<sequence>MKFFLSKKYDSLASLVKACQQQDPRAQTVFYERYKARMTGICRRYARTVAEADDIFQDAFVKIFNSINDLKEPEAADGWVKVTVIRTAINYYNRTTRQQELQSSLDGVEWHVESDDYVRIIDQMNVRDLVDLINELPDKYRTVINLHLIDGYTHTEIGEMLSMSDATARSQFMRGRNLLMKKLELKGIVHHENF</sequence>
<comment type="similarity">
    <text evidence="1">Belongs to the sigma-70 factor family. ECF subfamily.</text>
</comment>
<evidence type="ECO:0000313" key="8">
    <source>
        <dbReference type="EMBL" id="SDG92241.1"/>
    </source>
</evidence>
<dbReference type="GO" id="GO:0006352">
    <property type="term" value="P:DNA-templated transcription initiation"/>
    <property type="evidence" value="ECO:0007669"/>
    <property type="project" value="InterPro"/>
</dbReference>
<dbReference type="PANTHER" id="PTHR43133">
    <property type="entry name" value="RNA POLYMERASE ECF-TYPE SIGMA FACTO"/>
    <property type="match status" value="1"/>
</dbReference>
<feature type="domain" description="RNA polymerase sigma factor 70 region 4 type 2" evidence="7">
    <location>
        <begin position="128"/>
        <end position="177"/>
    </location>
</feature>
<evidence type="ECO:0000256" key="5">
    <source>
        <dbReference type="ARBA" id="ARBA00023163"/>
    </source>
</evidence>
<dbReference type="GO" id="GO:0003677">
    <property type="term" value="F:DNA binding"/>
    <property type="evidence" value="ECO:0007669"/>
    <property type="project" value="UniProtKB-KW"/>
</dbReference>
<dbReference type="GO" id="GO:0016987">
    <property type="term" value="F:sigma factor activity"/>
    <property type="evidence" value="ECO:0007669"/>
    <property type="project" value="UniProtKB-KW"/>
</dbReference>
<keyword evidence="5" id="KW-0804">Transcription</keyword>
<dbReference type="Proteomes" id="UP000198748">
    <property type="component" value="Unassembled WGS sequence"/>
</dbReference>
<dbReference type="Gene3D" id="1.10.1740.10">
    <property type="match status" value="1"/>
</dbReference>
<dbReference type="OrthoDB" id="941544at2"/>
<dbReference type="SUPFAM" id="SSF88659">
    <property type="entry name" value="Sigma3 and sigma4 domains of RNA polymerase sigma factors"/>
    <property type="match status" value="1"/>
</dbReference>
<evidence type="ECO:0000256" key="3">
    <source>
        <dbReference type="ARBA" id="ARBA00023082"/>
    </source>
</evidence>
<protein>
    <submittedName>
        <fullName evidence="8">RNA polymerase sigma-70 factor, ECF subfamily</fullName>
    </submittedName>
</protein>
<dbReference type="Pfam" id="PF04542">
    <property type="entry name" value="Sigma70_r2"/>
    <property type="match status" value="1"/>
</dbReference>
<keyword evidence="2" id="KW-0805">Transcription regulation</keyword>
<dbReference type="InterPro" id="IPR007627">
    <property type="entry name" value="RNA_pol_sigma70_r2"/>
</dbReference>
<dbReference type="InterPro" id="IPR013324">
    <property type="entry name" value="RNA_pol_sigma_r3/r4-like"/>
</dbReference>
<dbReference type="RefSeq" id="WP_090157075.1">
    <property type="nucleotide sequence ID" value="NZ_FNAN01000025.1"/>
</dbReference>
<dbReference type="SUPFAM" id="SSF88946">
    <property type="entry name" value="Sigma2 domain of RNA polymerase sigma factors"/>
    <property type="match status" value="1"/>
</dbReference>
<evidence type="ECO:0000256" key="4">
    <source>
        <dbReference type="ARBA" id="ARBA00023125"/>
    </source>
</evidence>
<gene>
    <name evidence="8" type="ORF">SAMN04487996_12574</name>
</gene>
<dbReference type="InterPro" id="IPR013249">
    <property type="entry name" value="RNA_pol_sigma70_r4_t2"/>
</dbReference>
<evidence type="ECO:0000256" key="2">
    <source>
        <dbReference type="ARBA" id="ARBA00023015"/>
    </source>
</evidence>
<reference evidence="9" key="1">
    <citation type="submission" date="2016-10" db="EMBL/GenBank/DDBJ databases">
        <authorList>
            <person name="Varghese N."/>
            <person name="Submissions S."/>
        </authorList>
    </citation>
    <scope>NUCLEOTIDE SEQUENCE [LARGE SCALE GENOMIC DNA]</scope>
    <source>
        <strain evidence="9">DSM 25329</strain>
    </source>
</reference>
<dbReference type="CDD" id="cd06171">
    <property type="entry name" value="Sigma70_r4"/>
    <property type="match status" value="1"/>
</dbReference>
<dbReference type="NCBIfam" id="TIGR02937">
    <property type="entry name" value="sigma70-ECF"/>
    <property type="match status" value="1"/>
</dbReference>
<dbReference type="InterPro" id="IPR014284">
    <property type="entry name" value="RNA_pol_sigma-70_dom"/>
</dbReference>
<accession>A0A1G7Y743</accession>
<dbReference type="Pfam" id="PF08281">
    <property type="entry name" value="Sigma70_r4_2"/>
    <property type="match status" value="1"/>
</dbReference>
<organism evidence="8 9">
    <name type="scientific">Dyadobacter soli</name>
    <dbReference type="NCBI Taxonomy" id="659014"/>
    <lineage>
        <taxon>Bacteria</taxon>
        <taxon>Pseudomonadati</taxon>
        <taxon>Bacteroidota</taxon>
        <taxon>Cytophagia</taxon>
        <taxon>Cytophagales</taxon>
        <taxon>Spirosomataceae</taxon>
        <taxon>Dyadobacter</taxon>
    </lineage>
</organism>
<keyword evidence="3" id="KW-0731">Sigma factor</keyword>
<evidence type="ECO:0000256" key="1">
    <source>
        <dbReference type="ARBA" id="ARBA00010641"/>
    </source>
</evidence>
<dbReference type="PANTHER" id="PTHR43133:SF8">
    <property type="entry name" value="RNA POLYMERASE SIGMA FACTOR HI_1459-RELATED"/>
    <property type="match status" value="1"/>
</dbReference>
<evidence type="ECO:0000259" key="6">
    <source>
        <dbReference type="Pfam" id="PF04542"/>
    </source>
</evidence>
<dbReference type="Gene3D" id="1.10.10.10">
    <property type="entry name" value="Winged helix-like DNA-binding domain superfamily/Winged helix DNA-binding domain"/>
    <property type="match status" value="1"/>
</dbReference>
<feature type="domain" description="RNA polymerase sigma-70 region 2" evidence="6">
    <location>
        <begin position="30"/>
        <end position="97"/>
    </location>
</feature>
<evidence type="ECO:0000259" key="7">
    <source>
        <dbReference type="Pfam" id="PF08281"/>
    </source>
</evidence>
<dbReference type="STRING" id="659014.SAMN04487996_12574"/>
<keyword evidence="9" id="KW-1185">Reference proteome</keyword>
<dbReference type="InterPro" id="IPR039425">
    <property type="entry name" value="RNA_pol_sigma-70-like"/>
</dbReference>
<proteinExistence type="inferred from homology"/>
<name>A0A1G7Y743_9BACT</name>